<sequence length="279" mass="31522">MTETKANANVKIHVLADETLSGIKREYVEVDRKAEVGEKIVIVDKNDPGDVYENGAIFTVDRDFPGKKHVESDAARCGGNLHGFILREEYRVLEPTDIVHIDGGRYELTNRKAKVGEKVITITKCDIYSKGEIGTVGYQSPPRYIYVRFETRATGWRVPHEDYRVLVPLDKCEKTFETKNSGYKEIKNLIHNDLGITKQDIQEMISVAVSNEVQKMSESGKLDSIAGVKIESLIEEGFRDGGRLLYGFRERVSQTVSDEVGKRIANVLNINVELKEERN</sequence>
<accession>A0A6M3ZFD1</accession>
<proteinExistence type="predicted"/>
<reference evidence="1" key="1">
    <citation type="submission" date="2020-04" db="EMBL/GenBank/DDBJ databases">
        <title>Phage recombination drives evolution of spore-forming Bacilli.</title>
        <authorList>
            <person name="Dragos A."/>
            <person name="Kovacs A.T."/>
        </authorList>
    </citation>
    <scope>NUCLEOTIDE SEQUENCE</scope>
    <source>
        <strain evidence="1">168</strain>
    </source>
</reference>
<evidence type="ECO:0000313" key="1">
    <source>
        <dbReference type="EMBL" id="QJP88540.1"/>
    </source>
</evidence>
<protein>
    <submittedName>
        <fullName evidence="1">Uncharacterized protein</fullName>
    </submittedName>
</protein>
<organism evidence="1">
    <name type="scientific">Bacillus subtilis (strain 168)</name>
    <dbReference type="NCBI Taxonomy" id="224308"/>
    <lineage>
        <taxon>Bacteria</taxon>
        <taxon>Bacillati</taxon>
        <taxon>Bacillota</taxon>
        <taxon>Bacilli</taxon>
        <taxon>Bacillales</taxon>
        <taxon>Bacillaceae</taxon>
        <taxon>Bacillus</taxon>
    </lineage>
</organism>
<dbReference type="AlphaFoldDB" id="A0A6M3ZFD1"/>
<dbReference type="EMBL" id="CP052842">
    <property type="protein sequence ID" value="QJP88540.1"/>
    <property type="molecule type" value="Genomic_DNA"/>
</dbReference>
<name>A0A6M3ZFD1_BACSU</name>
<gene>
    <name evidence="1" type="ORF">HIR78_11080</name>
</gene>